<keyword evidence="8 10" id="KW-0472">Membrane</keyword>
<feature type="transmembrane region" description="Helical" evidence="10">
    <location>
        <begin position="29"/>
        <end position="45"/>
    </location>
</feature>
<organism evidence="12 13">
    <name type="scientific">Neobacillus massiliamazoniensis</name>
    <dbReference type="NCBI Taxonomy" id="1499688"/>
    <lineage>
        <taxon>Bacteria</taxon>
        <taxon>Bacillati</taxon>
        <taxon>Bacillota</taxon>
        <taxon>Bacilli</taxon>
        <taxon>Bacillales</taxon>
        <taxon>Bacillaceae</taxon>
        <taxon>Neobacillus</taxon>
    </lineage>
</organism>
<evidence type="ECO:0000256" key="2">
    <source>
        <dbReference type="ARBA" id="ARBA00022448"/>
    </source>
</evidence>
<keyword evidence="2" id="KW-0813">Transport</keyword>
<dbReference type="Proteomes" id="UP000199087">
    <property type="component" value="Unassembled WGS sequence"/>
</dbReference>
<dbReference type="GO" id="GO:0051453">
    <property type="term" value="P:regulation of intracellular pH"/>
    <property type="evidence" value="ECO:0007669"/>
    <property type="project" value="TreeGrafter"/>
</dbReference>
<feature type="transmembrane region" description="Helical" evidence="10">
    <location>
        <begin position="276"/>
        <end position="297"/>
    </location>
</feature>
<dbReference type="GO" id="GO:0015386">
    <property type="term" value="F:potassium:proton antiporter activity"/>
    <property type="evidence" value="ECO:0007669"/>
    <property type="project" value="TreeGrafter"/>
</dbReference>
<dbReference type="GO" id="GO:0015385">
    <property type="term" value="F:sodium:proton antiporter activity"/>
    <property type="evidence" value="ECO:0007669"/>
    <property type="project" value="InterPro"/>
</dbReference>
<dbReference type="Pfam" id="PF00999">
    <property type="entry name" value="Na_H_Exchanger"/>
    <property type="match status" value="1"/>
</dbReference>
<keyword evidence="4 10" id="KW-0812">Transmembrane</keyword>
<dbReference type="GO" id="GO:0005886">
    <property type="term" value="C:plasma membrane"/>
    <property type="evidence" value="ECO:0007669"/>
    <property type="project" value="UniProtKB-SubCell"/>
</dbReference>
<evidence type="ECO:0000256" key="5">
    <source>
        <dbReference type="ARBA" id="ARBA00022989"/>
    </source>
</evidence>
<dbReference type="AlphaFoldDB" id="A0A0U1NVQ8"/>
<dbReference type="EMBL" id="CVRB01000002">
    <property type="protein sequence ID" value="CRK82113.1"/>
    <property type="molecule type" value="Genomic_DNA"/>
</dbReference>
<keyword evidence="5 10" id="KW-1133">Transmembrane helix</keyword>
<keyword evidence="9" id="KW-0739">Sodium transport</keyword>
<evidence type="ECO:0000256" key="9">
    <source>
        <dbReference type="ARBA" id="ARBA00023201"/>
    </source>
</evidence>
<feature type="domain" description="Cation/H+ exchanger transmembrane" evidence="11">
    <location>
        <begin position="11"/>
        <end position="389"/>
    </location>
</feature>
<evidence type="ECO:0000259" key="11">
    <source>
        <dbReference type="Pfam" id="PF00999"/>
    </source>
</evidence>
<feature type="transmembrane region" description="Helical" evidence="10">
    <location>
        <begin position="188"/>
        <end position="206"/>
    </location>
</feature>
<evidence type="ECO:0000256" key="7">
    <source>
        <dbReference type="ARBA" id="ARBA00023065"/>
    </source>
</evidence>
<evidence type="ECO:0000256" key="3">
    <source>
        <dbReference type="ARBA" id="ARBA00022475"/>
    </source>
</evidence>
<dbReference type="OrthoDB" id="154752at2"/>
<dbReference type="PANTHER" id="PTHR10110:SF86">
    <property type="entry name" value="SODIUM_HYDROGEN EXCHANGER 7"/>
    <property type="match status" value="1"/>
</dbReference>
<evidence type="ECO:0000313" key="12">
    <source>
        <dbReference type="EMBL" id="CRK82113.1"/>
    </source>
</evidence>
<feature type="transmembrane region" description="Helical" evidence="10">
    <location>
        <begin position="6"/>
        <end position="22"/>
    </location>
</feature>
<dbReference type="Gene3D" id="6.10.140.1330">
    <property type="match status" value="1"/>
</dbReference>
<feature type="transmembrane region" description="Helical" evidence="10">
    <location>
        <begin position="366"/>
        <end position="387"/>
    </location>
</feature>
<feature type="transmembrane region" description="Helical" evidence="10">
    <location>
        <begin position="121"/>
        <end position="139"/>
    </location>
</feature>
<dbReference type="InterPro" id="IPR018422">
    <property type="entry name" value="Cation/H_exchanger_CPA1"/>
</dbReference>
<evidence type="ECO:0000313" key="13">
    <source>
        <dbReference type="Proteomes" id="UP000199087"/>
    </source>
</evidence>
<accession>A0A0U1NVQ8</accession>
<dbReference type="GO" id="GO:0098719">
    <property type="term" value="P:sodium ion import across plasma membrane"/>
    <property type="evidence" value="ECO:0007669"/>
    <property type="project" value="TreeGrafter"/>
</dbReference>
<keyword evidence="13" id="KW-1185">Reference proteome</keyword>
<name>A0A0U1NVQ8_9BACI</name>
<feature type="transmembrane region" description="Helical" evidence="10">
    <location>
        <begin position="160"/>
        <end position="182"/>
    </location>
</feature>
<feature type="transmembrane region" description="Helical" evidence="10">
    <location>
        <begin position="336"/>
        <end position="354"/>
    </location>
</feature>
<evidence type="ECO:0000256" key="8">
    <source>
        <dbReference type="ARBA" id="ARBA00023136"/>
    </source>
</evidence>
<dbReference type="PANTHER" id="PTHR10110">
    <property type="entry name" value="SODIUM/HYDROGEN EXCHANGER"/>
    <property type="match status" value="1"/>
</dbReference>
<reference evidence="13" key="1">
    <citation type="submission" date="2015-05" db="EMBL/GenBank/DDBJ databases">
        <authorList>
            <person name="Urmite Genomes"/>
        </authorList>
    </citation>
    <scope>NUCLEOTIDE SEQUENCE [LARGE SCALE GENOMIC DNA]</scope>
    <source>
        <strain evidence="13">LF1</strain>
    </source>
</reference>
<keyword evidence="3" id="KW-1003">Cell membrane</keyword>
<feature type="transmembrane region" description="Helical" evidence="10">
    <location>
        <begin position="57"/>
        <end position="78"/>
    </location>
</feature>
<feature type="transmembrane region" description="Helical" evidence="10">
    <location>
        <begin position="237"/>
        <end position="255"/>
    </location>
</feature>
<evidence type="ECO:0000256" key="1">
    <source>
        <dbReference type="ARBA" id="ARBA00004651"/>
    </source>
</evidence>
<feature type="transmembrane region" description="Helical" evidence="10">
    <location>
        <begin position="90"/>
        <end position="115"/>
    </location>
</feature>
<comment type="subcellular location">
    <subcellularLocation>
        <location evidence="1">Cell membrane</location>
        <topology evidence="1">Multi-pass membrane protein</topology>
    </subcellularLocation>
</comment>
<evidence type="ECO:0000256" key="6">
    <source>
        <dbReference type="ARBA" id="ARBA00023053"/>
    </source>
</evidence>
<keyword evidence="6" id="KW-0915">Sodium</keyword>
<sequence>MIETWIILLAIAVGVAFIAEKIKQPYPTLLVLAGLIIGLLPIRILDDVKHYATSDTVFQTAIITIFLAALLGDATLKLPFGELRENKKPILWLSLGGTFLTFIFVATCSFFFLHLTLQESLIFGSVMAATDPISVLTIFKSMKLNKRLSIIVEGESLGNDGVAVVLFKIALVTTVLSTTGALHGFIEFLRVVLGGLLVGAIFGFAASRITSWIDQHLIEIGLSIVLFYSAYQLAEHFHFSGVISVGTAGLIFGNYGKRIGMSEQTLREMDSFWEAIAFLANALIFFMVGLEVARIGFEGKWGVVLGSIVIVVLSRIIAVFASLTFDKTIPFSWKSVIGWGGLKGSLSVALILSISPDFQGKDLLLAMTFTNVLFSLLVQGTTIKLLVNWLKIK</sequence>
<gene>
    <name evidence="12" type="ORF">BN000_02034</name>
</gene>
<dbReference type="STRING" id="1499688.BN000_02034"/>
<evidence type="ECO:0000256" key="10">
    <source>
        <dbReference type="SAM" id="Phobius"/>
    </source>
</evidence>
<feature type="transmembrane region" description="Helical" evidence="10">
    <location>
        <begin position="303"/>
        <end position="324"/>
    </location>
</feature>
<keyword evidence="7" id="KW-0406">Ion transport</keyword>
<evidence type="ECO:0000256" key="4">
    <source>
        <dbReference type="ARBA" id="ARBA00022692"/>
    </source>
</evidence>
<proteinExistence type="predicted"/>
<protein>
    <submittedName>
        <fullName evidence="12">Na+/H+ antiporter</fullName>
    </submittedName>
</protein>
<dbReference type="InterPro" id="IPR006153">
    <property type="entry name" value="Cation/H_exchanger_TM"/>
</dbReference>